<dbReference type="EC" id="3.1.4.-" evidence="1"/>
<feature type="binding site" evidence="2">
    <location>
        <position position="450"/>
    </location>
    <ligand>
        <name>Mn(2+)</name>
        <dbReference type="ChEBI" id="CHEBI:29035"/>
        <label>2</label>
    </ligand>
</feature>
<keyword evidence="1" id="KW-0378">Hydrolase</keyword>
<keyword evidence="3" id="KW-1133">Transmembrane helix</keyword>
<dbReference type="PANTHER" id="PTHR47618:SF2">
    <property type="entry name" value="CYCLIC-DI-AMP PHOSPHODIESTERASE GDPP"/>
    <property type="match status" value="1"/>
</dbReference>
<dbReference type="Pfam" id="PF02272">
    <property type="entry name" value="DHHA1"/>
    <property type="match status" value="1"/>
</dbReference>
<evidence type="ECO:0000256" key="1">
    <source>
        <dbReference type="PIRNR" id="PIRNR026583"/>
    </source>
</evidence>
<dbReference type="Gene3D" id="3.90.1640.10">
    <property type="entry name" value="inorganic pyrophosphatase (n-terminal core)"/>
    <property type="match status" value="1"/>
</dbReference>
<evidence type="ECO:0000256" key="3">
    <source>
        <dbReference type="SAM" id="Phobius"/>
    </source>
</evidence>
<dbReference type="SUPFAM" id="SSF64182">
    <property type="entry name" value="DHH phosphoesterases"/>
    <property type="match status" value="1"/>
</dbReference>
<dbReference type="Gene3D" id="3.30.450.20">
    <property type="entry name" value="PAS domain"/>
    <property type="match status" value="1"/>
</dbReference>
<evidence type="ECO:0000259" key="5">
    <source>
        <dbReference type="Pfam" id="PF02272"/>
    </source>
</evidence>
<evidence type="ECO:0000256" key="2">
    <source>
        <dbReference type="PIRSR" id="PIRSR026583-50"/>
    </source>
</evidence>
<dbReference type="InterPro" id="IPR051319">
    <property type="entry name" value="Oligoribo/pAp-PDE_c-di-AMP_PDE"/>
</dbReference>
<keyword evidence="3" id="KW-0812">Transmembrane</keyword>
<accession>A0A1I0M0Y8</accession>
<dbReference type="Proteomes" id="UP000199701">
    <property type="component" value="Unassembled WGS sequence"/>
</dbReference>
<feature type="binding site" evidence="2">
    <location>
        <position position="376"/>
    </location>
    <ligand>
        <name>Mn(2+)</name>
        <dbReference type="ChEBI" id="CHEBI:29035"/>
        <label>1</label>
    </ligand>
</feature>
<dbReference type="InterPro" id="IPR003156">
    <property type="entry name" value="DHHA1_dom"/>
</dbReference>
<comment type="cofactor">
    <cofactor evidence="2">
        <name>Mn(2+)</name>
        <dbReference type="ChEBI" id="CHEBI:29035"/>
    </cofactor>
    <text evidence="2">For phosphodiesterase activity, probably binds 2 Mn(2+) per subunit.</text>
</comment>
<protein>
    <recommendedName>
        <fullName evidence="1">Cyclic-di-AMP phosphodiesterase</fullName>
        <ecNumber evidence="1">3.1.4.-</ecNumber>
    </recommendedName>
</protein>
<keyword evidence="1" id="KW-1003">Cell membrane</keyword>
<dbReference type="GO" id="GO:0106409">
    <property type="term" value="F:cyclic-di-AMP phosphodiesterase activity"/>
    <property type="evidence" value="ECO:0007669"/>
    <property type="project" value="RHEA"/>
</dbReference>
<dbReference type="Gene3D" id="3.10.310.30">
    <property type="match status" value="1"/>
</dbReference>
<dbReference type="AlphaFoldDB" id="A0A1I0M0Y8"/>
<dbReference type="STRING" id="99656.SAMN05421659_10143"/>
<dbReference type="Pfam" id="PF01368">
    <property type="entry name" value="DHH"/>
    <property type="match status" value="1"/>
</dbReference>
<dbReference type="InterPro" id="IPR001667">
    <property type="entry name" value="DDH_dom"/>
</dbReference>
<comment type="subcellular location">
    <subcellularLocation>
        <location evidence="1">Cell membrane</location>
    </subcellularLocation>
</comment>
<dbReference type="Pfam" id="PF24898">
    <property type="entry name" value="GGDEF_GdpP"/>
    <property type="match status" value="1"/>
</dbReference>
<feature type="transmembrane region" description="Helical" evidence="3">
    <location>
        <begin position="47"/>
        <end position="67"/>
    </location>
</feature>
<dbReference type="PANTHER" id="PTHR47618">
    <property type="entry name" value="BIFUNCTIONAL OLIGORIBONUCLEASE AND PAP PHOSPHATASE NRNA"/>
    <property type="match status" value="1"/>
</dbReference>
<keyword evidence="7" id="KW-1185">Reference proteome</keyword>
<evidence type="ECO:0000313" key="6">
    <source>
        <dbReference type="EMBL" id="SEV81804.1"/>
    </source>
</evidence>
<dbReference type="InterPro" id="IPR038763">
    <property type="entry name" value="DHH_sf"/>
</dbReference>
<dbReference type="GO" id="GO:0005886">
    <property type="term" value="C:plasma membrane"/>
    <property type="evidence" value="ECO:0007669"/>
    <property type="project" value="UniProtKB-SubCell"/>
</dbReference>
<evidence type="ECO:0000313" key="7">
    <source>
        <dbReference type="Proteomes" id="UP000199701"/>
    </source>
</evidence>
<dbReference type="InterPro" id="IPR014528">
    <property type="entry name" value="GdpP/PdeA"/>
</dbReference>
<proteinExistence type="inferred from homology"/>
<name>A0A1I0M0Y8_9FIRM</name>
<comment type="function">
    <text evidence="1">Has phosphodiesterase (PDE) activity against cyclic-di-AMP (c-di-AMP).</text>
</comment>
<dbReference type="OrthoDB" id="9759476at2"/>
<organism evidence="6 7">
    <name type="scientific">[Clostridium] fimetarium</name>
    <dbReference type="NCBI Taxonomy" id="99656"/>
    <lineage>
        <taxon>Bacteria</taxon>
        <taxon>Bacillati</taxon>
        <taxon>Bacillota</taxon>
        <taxon>Clostridia</taxon>
        <taxon>Lachnospirales</taxon>
        <taxon>Lachnospiraceae</taxon>
    </lineage>
</organism>
<feature type="binding site" evidence="2">
    <location>
        <position position="474"/>
    </location>
    <ligand>
        <name>Mn(2+)</name>
        <dbReference type="ChEBI" id="CHEBI:29035"/>
        <label>2</label>
    </ligand>
</feature>
<comment type="similarity">
    <text evidence="1">Belongs to the GdpP/PdeA phosphodiesterase family.</text>
</comment>
<feature type="binding site" evidence="2">
    <location>
        <position position="380"/>
    </location>
    <ligand>
        <name>Mn(2+)</name>
        <dbReference type="ChEBI" id="CHEBI:29035"/>
        <label>1</label>
    </ligand>
</feature>
<dbReference type="PIRSF" id="PIRSF026583">
    <property type="entry name" value="YybT"/>
    <property type="match status" value="1"/>
</dbReference>
<feature type="domain" description="DHHA1" evidence="5">
    <location>
        <begin position="604"/>
        <end position="682"/>
    </location>
</feature>
<dbReference type="GO" id="GO:0016787">
    <property type="term" value="F:hydrolase activity"/>
    <property type="evidence" value="ECO:0007669"/>
    <property type="project" value="UniProtKB-UniRule"/>
</dbReference>
<dbReference type="EMBL" id="FOJI01000001">
    <property type="protein sequence ID" value="SEV81804.1"/>
    <property type="molecule type" value="Genomic_DNA"/>
</dbReference>
<dbReference type="GO" id="GO:0003676">
    <property type="term" value="F:nucleic acid binding"/>
    <property type="evidence" value="ECO:0007669"/>
    <property type="project" value="UniProtKB-UniRule"/>
</dbReference>
<feature type="binding site" evidence="2">
    <location>
        <position position="529"/>
    </location>
    <ligand>
        <name>Mn(2+)</name>
        <dbReference type="ChEBI" id="CHEBI:29035"/>
        <label>2</label>
    </ligand>
</feature>
<keyword evidence="2" id="KW-0479">Metal-binding</keyword>
<feature type="binding site" evidence="2">
    <location>
        <position position="450"/>
    </location>
    <ligand>
        <name>Mn(2+)</name>
        <dbReference type="ChEBI" id="CHEBI:29035"/>
        <label>1</label>
    </ligand>
</feature>
<reference evidence="6 7" key="1">
    <citation type="submission" date="2016-10" db="EMBL/GenBank/DDBJ databases">
        <authorList>
            <person name="de Groot N.N."/>
        </authorList>
    </citation>
    <scope>NUCLEOTIDE SEQUENCE [LARGE SCALE GENOMIC DNA]</scope>
    <source>
        <strain evidence="6 7">DSM 9179</strain>
    </source>
</reference>
<feature type="binding site" evidence="2">
    <location>
        <position position="382"/>
    </location>
    <ligand>
        <name>Mn(2+)</name>
        <dbReference type="ChEBI" id="CHEBI:29035"/>
        <label>2</label>
    </ligand>
</feature>
<feature type="domain" description="DDH" evidence="4">
    <location>
        <begin position="370"/>
        <end position="526"/>
    </location>
</feature>
<feature type="transmembrane region" description="Helical" evidence="3">
    <location>
        <begin position="20"/>
        <end position="41"/>
    </location>
</feature>
<keyword evidence="1 3" id="KW-0472">Membrane</keyword>
<comment type="catalytic activity">
    <reaction evidence="1">
        <text>3',3'-c-di-AMP + H2O = 5'-O-phosphonoadenylyl-(3'-&gt;5')-adenosine + H(+)</text>
        <dbReference type="Rhea" id="RHEA:54420"/>
        <dbReference type="ChEBI" id="CHEBI:15377"/>
        <dbReference type="ChEBI" id="CHEBI:15378"/>
        <dbReference type="ChEBI" id="CHEBI:71500"/>
        <dbReference type="ChEBI" id="CHEBI:138171"/>
    </reaction>
</comment>
<evidence type="ECO:0000259" key="4">
    <source>
        <dbReference type="Pfam" id="PF01368"/>
    </source>
</evidence>
<keyword evidence="2" id="KW-0464">Manganese</keyword>
<sequence>MKLSNTSKQSVRISGQLKAYMWWPIFTGILLFILTISMYFINVAAGTVMAIFMLIYMIVASLMIFYYRPAILHNMIEFASGYSQVQRSLIRELSIPYALLDDKCRVLWINDAMMKLIDKNKDYKKSISTIFPEIIGNILPIGEQEKEIRLTYGNRDFRVELKRTPFDRILNNITIIEANPDSSLIAMYMFDETDINKYIQKIKDERFVAGLIYIDNYEEALDSIDDIRRSLFVGLIDKRVNKYFTSGAAIVRKLEKDKYLAVFRYKYLEKLIADKFSILDEIKSVKIGNEMTITVSLGIGTGANDYAKNYDIAKAAMDLALGRGGDQAVIKDGEKINYFGGKTQQMEKNTRVKVRVKAHALKQILDINDNIMIMGHKMSDVDSFGSAIGIYAIAKKMNKKAHIVINDISTTVRPFMDKFINNSDYEKDMFLTSAEAIEKINQSMVVIVVDVNRLKMTECPEILEKCKTIIVFDHHRQTSEAITGAVLSYVDPAASSACEMVSEMLQYIDEGIKLKSIEADALYAGIIIDTDNFNNKSGPRTFEAAALLRRSGADITRVRKMLRNDMEEHKAIAEAVSKAEVYKEAFAITIFQGDGLKSPTIGGAQAANELLNIKGIKGSFVVTKYNEQIYISARSIDEVNVQLIMERFGGGGHMSIAGAQLKDCTASQAVQTIKNTLDSMLQEGDI</sequence>
<dbReference type="GO" id="GO:0046872">
    <property type="term" value="F:metal ion binding"/>
    <property type="evidence" value="ECO:0007669"/>
    <property type="project" value="UniProtKB-KW"/>
</dbReference>
<gene>
    <name evidence="6" type="ORF">SAMN05421659_10143</name>
</gene>
<dbReference type="RefSeq" id="WP_092449380.1">
    <property type="nucleotide sequence ID" value="NZ_FOJI01000001.1"/>
</dbReference>